<dbReference type="OrthoDB" id="38684at2"/>
<dbReference type="SUPFAM" id="SSF48208">
    <property type="entry name" value="Six-hairpin glycosidases"/>
    <property type="match status" value="1"/>
</dbReference>
<evidence type="ECO:0008006" key="3">
    <source>
        <dbReference type="Google" id="ProtNLM"/>
    </source>
</evidence>
<gene>
    <name evidence="1" type="ORF">BN85307930</name>
</gene>
<dbReference type="STRING" id="61635.BN85307930"/>
<name>U4KSZ8_9MOLU</name>
<dbReference type="KEGG" id="abra:BN85307930"/>
<dbReference type="InterPro" id="IPR008928">
    <property type="entry name" value="6-hairpin_glycosidase_sf"/>
</dbReference>
<keyword evidence="2" id="KW-1185">Reference proteome</keyword>
<reference evidence="1 2" key="1">
    <citation type="journal article" date="2013" name="J. Mol. Microbiol. Biotechnol.">
        <title>Analysis of the Complete Genomes of Acholeplasma brassicae , A. palmae and A. laidlawii and Their Comparison to the Obligate Parasites from ' Candidatus Phytoplasma'.</title>
        <authorList>
            <person name="Kube M."/>
            <person name="Siewert C."/>
            <person name="Migdoll A.M."/>
            <person name="Duduk B."/>
            <person name="Holz S."/>
            <person name="Rabus R."/>
            <person name="Seemuller E."/>
            <person name="Mitrovic J."/>
            <person name="Muller I."/>
            <person name="Buttner C."/>
            <person name="Reinhardt R."/>
        </authorList>
    </citation>
    <scope>NUCLEOTIDE SEQUENCE [LARGE SCALE GENOMIC DNA]</scope>
    <source>
        <strain evidence="2">0502</strain>
    </source>
</reference>
<organism evidence="1 2">
    <name type="scientific">Acholeplasma brassicae</name>
    <dbReference type="NCBI Taxonomy" id="61635"/>
    <lineage>
        <taxon>Bacteria</taxon>
        <taxon>Bacillati</taxon>
        <taxon>Mycoplasmatota</taxon>
        <taxon>Mollicutes</taxon>
        <taxon>Acholeplasmatales</taxon>
        <taxon>Acholeplasmataceae</taxon>
        <taxon>Acholeplasma</taxon>
    </lineage>
</organism>
<protein>
    <recommendedName>
        <fullName evidence="3">Cellobiose phosphorylase</fullName>
    </recommendedName>
</protein>
<proteinExistence type="predicted"/>
<dbReference type="Proteomes" id="UP000032737">
    <property type="component" value="Chromosome"/>
</dbReference>
<dbReference type="HOGENOM" id="CLU_277846_0_0_14"/>
<dbReference type="RefSeq" id="WP_030004677.1">
    <property type="nucleotide sequence ID" value="NC_022549.1"/>
</dbReference>
<sequence>MAVINNQFVMESYQSKKPFSSFLSGVAGKKGIPIWSFYVNRGQAISSFGVRDKNGQILEFYPANKAYLNTSRIGFRTFIRLNNETYEFFKHQTFKEKMSISPDKLVIEDTIDEIKIMVRVTYLTLPNEPIGALMRKVEVINLSDQPLEIEVLDGLTQILPSGIDYGGYKAVSNLLQSWMDVDLKDNHAFYKLRASTADSAVINDVTDGHFMISSVSNTEFKLYADTKLIFGYDTGFDSPVNFTNGGIDRLEEQKQVFVNQVACGFVGFKKHLKDQVTICSLYGYTHDSNHLTTFSSKVNLSYFNQKEIENEQIITELTNPIDLTTSSQAFDQYMKQNFLDNLLRGGVPFVFETKDGPVAYHLFSRKHGDLERDYNFYVIEPEFYSQGNGNFRDVLQNRRNDVLFYPEVKDHNIRHFYSLIQADGYNPLSIEGLKFIYTKTPPKELASIIDKPFTPGQVINSLVKGLHTFDEAEKILRDILKDSSVQIEANFGEGYWQDHFTYLQDLIEAYLAIYPETKKDLLFSDRFYRFFNSNIYVKPRSEKYIKRSDGKIRQYHGIKHLSDQGKWLKVGNEEIKVELYSKMITLVLTKYGLLDPYGIGISYEADKPGWNDAMNGLPALFSSGVSEMIELRRIVKFLKSVQIDYRGQSVHVLSELMDLSKAYVCISDKSLHKQWELRQEAVELYRLNVLTPKGIKEVEIDQFDEVLNKIDHDLDQALVKAKSISPMLPTYLTYEAVESTIIKEVDGQTFVKVEAFELHPITEFLEAPARYLKQSKDVKTSKGIYEMVKHSELYDKKMKFYQTSRPLDNYSNEIGRIRAFTKGWLERESNFLHMTYKYLLGLIKSGLYEEFYQEIKTNFVCFMDENVYGRSILENSSFIVTGTNPDEQRHGQGFVSRLSGSTAEMLSIYQQMFYGNELFKFENGELVLYLKPNLNHSFFKDKQVKTTFMDSKITYINPDLVDTYDKEAVIEKIEVIDQGQTFVFKDSIRGQQALNVRNKNGLVIKVFIKREEKK</sequence>
<evidence type="ECO:0000313" key="2">
    <source>
        <dbReference type="Proteomes" id="UP000032737"/>
    </source>
</evidence>
<evidence type="ECO:0000313" key="1">
    <source>
        <dbReference type="EMBL" id="CCV65814.1"/>
    </source>
</evidence>
<dbReference type="AlphaFoldDB" id="U4KSZ8"/>
<accession>U4KSZ8</accession>
<dbReference type="EMBL" id="FO681348">
    <property type="protein sequence ID" value="CCV65814.1"/>
    <property type="molecule type" value="Genomic_DNA"/>
</dbReference>
<dbReference type="GO" id="GO:0005975">
    <property type="term" value="P:carbohydrate metabolic process"/>
    <property type="evidence" value="ECO:0007669"/>
    <property type="project" value="InterPro"/>
</dbReference>